<evidence type="ECO:0000313" key="5">
    <source>
        <dbReference type="Proteomes" id="UP000199706"/>
    </source>
</evidence>
<evidence type="ECO:0000256" key="2">
    <source>
        <dbReference type="ARBA" id="ARBA00023043"/>
    </source>
</evidence>
<dbReference type="PROSITE" id="PS50088">
    <property type="entry name" value="ANK_REPEAT"/>
    <property type="match status" value="4"/>
</dbReference>
<proteinExistence type="predicted"/>
<evidence type="ECO:0000313" key="4">
    <source>
        <dbReference type="EMBL" id="SDG94998.1"/>
    </source>
</evidence>
<dbReference type="GO" id="GO:0071356">
    <property type="term" value="P:cellular response to tumor necrosis factor"/>
    <property type="evidence" value="ECO:0007669"/>
    <property type="project" value="TreeGrafter"/>
</dbReference>
<feature type="repeat" description="ANK" evidence="3">
    <location>
        <begin position="172"/>
        <end position="204"/>
    </location>
</feature>
<organism evidence="4 5">
    <name type="scientific">Paraburkholderia phenazinium</name>
    <dbReference type="NCBI Taxonomy" id="60549"/>
    <lineage>
        <taxon>Bacteria</taxon>
        <taxon>Pseudomonadati</taxon>
        <taxon>Pseudomonadota</taxon>
        <taxon>Betaproteobacteria</taxon>
        <taxon>Burkholderiales</taxon>
        <taxon>Burkholderiaceae</taxon>
        <taxon>Paraburkholderia</taxon>
    </lineage>
</organism>
<dbReference type="SUPFAM" id="SSF48403">
    <property type="entry name" value="Ankyrin repeat"/>
    <property type="match status" value="1"/>
</dbReference>
<keyword evidence="2 3" id="KW-0040">ANK repeat</keyword>
<dbReference type="GO" id="GO:0005829">
    <property type="term" value="C:cytosol"/>
    <property type="evidence" value="ECO:0007669"/>
    <property type="project" value="TreeGrafter"/>
</dbReference>
<dbReference type="EMBL" id="FNCJ01000006">
    <property type="protein sequence ID" value="SDG94998.1"/>
    <property type="molecule type" value="Genomic_DNA"/>
</dbReference>
<protein>
    <submittedName>
        <fullName evidence="4">Ankyrin repeat</fullName>
    </submittedName>
</protein>
<accession>A0A1G7YEL2</accession>
<gene>
    <name evidence="4" type="ORF">SAMN05216466_106157</name>
</gene>
<name>A0A1G7YEL2_9BURK</name>
<dbReference type="Gene3D" id="1.25.40.20">
    <property type="entry name" value="Ankyrin repeat-containing domain"/>
    <property type="match status" value="3"/>
</dbReference>
<dbReference type="PANTHER" id="PTHR46680:SF3">
    <property type="entry name" value="NF-KAPPA-B INHIBITOR CACTUS"/>
    <property type="match status" value="1"/>
</dbReference>
<dbReference type="Pfam" id="PF00023">
    <property type="entry name" value="Ank"/>
    <property type="match status" value="1"/>
</dbReference>
<feature type="repeat" description="ANK" evidence="3">
    <location>
        <begin position="106"/>
        <end position="138"/>
    </location>
</feature>
<dbReference type="PROSITE" id="PS50297">
    <property type="entry name" value="ANK_REP_REGION"/>
    <property type="match status" value="4"/>
</dbReference>
<dbReference type="Proteomes" id="UP000199706">
    <property type="component" value="Unassembled WGS sequence"/>
</dbReference>
<evidence type="ECO:0000256" key="3">
    <source>
        <dbReference type="PROSITE-ProRule" id="PRU00023"/>
    </source>
</evidence>
<feature type="repeat" description="ANK" evidence="3">
    <location>
        <begin position="139"/>
        <end position="171"/>
    </location>
</feature>
<dbReference type="Pfam" id="PF12796">
    <property type="entry name" value="Ank_2"/>
    <property type="match status" value="1"/>
</dbReference>
<keyword evidence="1" id="KW-0677">Repeat</keyword>
<dbReference type="InterPro" id="IPR036770">
    <property type="entry name" value="Ankyrin_rpt-contain_sf"/>
</dbReference>
<dbReference type="PANTHER" id="PTHR46680">
    <property type="entry name" value="NF-KAPPA-B INHIBITOR ALPHA"/>
    <property type="match status" value="1"/>
</dbReference>
<sequence>MSKKSKTGRKADRRPSLTIRHLPVVTSPAEVWLRGPLGAVGSLLTACPHRGITLSDAALNHAGAAVTDRLLPAVRSGNAEALTLALEIEHLNAIDVRSYSGMGPVYNVNALHLSAHFGHAHLLPILLDAGYDVNTRDSDGATPLHWGVRTNQLGVVLTLLAAGADLEATDHDGYTPLGYAAADDRLALVHALLAAGANPDVVDRSRGHTPLSIAEAMKHHEVAAVLRHITTIDAPANGANAPVCVPIDSGYTALHNAVAMGDADEMHSFMEQGADMLALTKRGMGLLEVALVHGQTPTAWMLIRSSYVQTLINQGKTQAKAVACLPPLDARMGEVLAHIRGRMVASGFLPPEMATCH</sequence>
<reference evidence="4 5" key="1">
    <citation type="submission" date="2016-10" db="EMBL/GenBank/DDBJ databases">
        <authorList>
            <person name="de Groot N.N."/>
        </authorList>
    </citation>
    <scope>NUCLEOTIDE SEQUENCE [LARGE SCALE GENOMIC DNA]</scope>
    <source>
        <strain evidence="4 5">LMG 2247</strain>
    </source>
</reference>
<dbReference type="InterPro" id="IPR051070">
    <property type="entry name" value="NF-kappa-B_inhibitor"/>
</dbReference>
<dbReference type="AlphaFoldDB" id="A0A1G7YEL2"/>
<feature type="repeat" description="ANK" evidence="3">
    <location>
        <begin position="249"/>
        <end position="281"/>
    </location>
</feature>
<dbReference type="SMART" id="SM00248">
    <property type="entry name" value="ANK"/>
    <property type="match status" value="5"/>
</dbReference>
<dbReference type="InterPro" id="IPR002110">
    <property type="entry name" value="Ankyrin_rpt"/>
</dbReference>
<evidence type="ECO:0000256" key="1">
    <source>
        <dbReference type="ARBA" id="ARBA00022737"/>
    </source>
</evidence>
<dbReference type="OrthoDB" id="8532875at2"/>
<dbReference type="GO" id="GO:0051059">
    <property type="term" value="F:NF-kappaB binding"/>
    <property type="evidence" value="ECO:0007669"/>
    <property type="project" value="TreeGrafter"/>
</dbReference>
<dbReference type="RefSeq" id="WP_090685439.1">
    <property type="nucleotide sequence ID" value="NZ_FNCJ01000006.1"/>
</dbReference>